<protein>
    <recommendedName>
        <fullName evidence="4">Tetratricopeptide repeat protein</fullName>
    </recommendedName>
</protein>
<feature type="region of interest" description="Disordered" evidence="1">
    <location>
        <begin position="50"/>
        <end position="105"/>
    </location>
</feature>
<accession>A0A562IIF0</accession>
<name>A0A562IIF0_MICOL</name>
<gene>
    <name evidence="2" type="ORF">JD77_05816</name>
</gene>
<dbReference type="Proteomes" id="UP000319825">
    <property type="component" value="Unassembled WGS sequence"/>
</dbReference>
<proteinExistence type="predicted"/>
<organism evidence="2 3">
    <name type="scientific">Micromonospora olivasterospora</name>
    <dbReference type="NCBI Taxonomy" id="1880"/>
    <lineage>
        <taxon>Bacteria</taxon>
        <taxon>Bacillati</taxon>
        <taxon>Actinomycetota</taxon>
        <taxon>Actinomycetes</taxon>
        <taxon>Micromonosporales</taxon>
        <taxon>Micromonosporaceae</taxon>
        <taxon>Micromonospora</taxon>
    </lineage>
</organism>
<evidence type="ECO:0000313" key="3">
    <source>
        <dbReference type="Proteomes" id="UP000319825"/>
    </source>
</evidence>
<dbReference type="EMBL" id="VLKE01000001">
    <property type="protein sequence ID" value="TWH70791.1"/>
    <property type="molecule type" value="Genomic_DNA"/>
</dbReference>
<reference evidence="2 3" key="1">
    <citation type="submission" date="2019-07" db="EMBL/GenBank/DDBJ databases">
        <title>R&amp;d 2014.</title>
        <authorList>
            <person name="Klenk H.-P."/>
        </authorList>
    </citation>
    <scope>NUCLEOTIDE SEQUENCE [LARGE SCALE GENOMIC DNA]</scope>
    <source>
        <strain evidence="2 3">DSM 43868</strain>
    </source>
</reference>
<keyword evidence="3" id="KW-1185">Reference proteome</keyword>
<evidence type="ECO:0000256" key="1">
    <source>
        <dbReference type="SAM" id="MobiDB-lite"/>
    </source>
</evidence>
<sequence length="159" mass="16391">MALSLADLGEIHDDSGDRRAARQVWQEALSILDGLAHPDAEGIRARLAGTESSDGTLSGAGAAGPAPDRSAPLGGPPTGERGGRRSPRRVHAGATVGGLPSAGPHHRMMIEHHGGSNLHLKVMVNFGHLRFENSTVGASVPALSARSAMVVFSVSSWVV</sequence>
<comment type="caution">
    <text evidence="2">The sequence shown here is derived from an EMBL/GenBank/DDBJ whole genome shotgun (WGS) entry which is preliminary data.</text>
</comment>
<evidence type="ECO:0008006" key="4">
    <source>
        <dbReference type="Google" id="ProtNLM"/>
    </source>
</evidence>
<dbReference type="AlphaFoldDB" id="A0A562IIF0"/>
<evidence type="ECO:0000313" key="2">
    <source>
        <dbReference type="EMBL" id="TWH70791.1"/>
    </source>
</evidence>